<dbReference type="InterPro" id="IPR051784">
    <property type="entry name" value="Nod_factor_ABC_transporter"/>
</dbReference>
<proteinExistence type="predicted"/>
<keyword evidence="4 6" id="KW-0472">Membrane</keyword>
<feature type="transmembrane region" description="Helical" evidence="6">
    <location>
        <begin position="143"/>
        <end position="164"/>
    </location>
</feature>
<dbReference type="InterPro" id="IPR000412">
    <property type="entry name" value="ABC_2_transport"/>
</dbReference>
<evidence type="ECO:0000313" key="9">
    <source>
        <dbReference type="Proteomes" id="UP001056336"/>
    </source>
</evidence>
<dbReference type="PIRSF" id="PIRSF006648">
    <property type="entry name" value="DrrB"/>
    <property type="match status" value="1"/>
</dbReference>
<keyword evidence="3 6" id="KW-1133">Transmembrane helix</keyword>
<keyword evidence="9" id="KW-1185">Reference proteome</keyword>
<dbReference type="PANTHER" id="PTHR43229:SF2">
    <property type="entry name" value="NODULATION PROTEIN J"/>
    <property type="match status" value="1"/>
</dbReference>
<sequence length="255" mass="26867">MTSFVPAPGIAPTGRMLRAQTGMELKLLLRNGEQVGLTLIIPLLLEFFFNLPMLYSLDGRRIDFVVPSVLALAVMSASFTGLAIGTGFERKYAVLKRLGATALPRRILLLGKTCAVLILQVLQSGLICGFGFVLGWHPHGDPFLAAALLVVGTFAFGGLGLLLAGTVRAEVTLAAANLAWLVLLFAGGIAIPLNRYGAAQDVLRFLPSAALSGGLHRVLQGPASSAGLGIGLSLATLALWALLALPAAARWFRWE</sequence>
<keyword evidence="5" id="KW-0046">Antibiotic resistance</keyword>
<dbReference type="PANTHER" id="PTHR43229">
    <property type="entry name" value="NODULATION PROTEIN J"/>
    <property type="match status" value="1"/>
</dbReference>
<reference evidence="8" key="1">
    <citation type="journal article" date="2018" name="Int. J. Syst. Evol. Microbiol.">
        <title>Jatrophihabitans telluris sp. nov., isolated from sediment soil of lava forest wetlands and the emended description of the genus Jatrophihabitans.</title>
        <authorList>
            <person name="Lee K.C."/>
            <person name="Suh M.K."/>
            <person name="Eom M.K."/>
            <person name="Kim K.K."/>
            <person name="Kim J.S."/>
            <person name="Kim D.S."/>
            <person name="Ko S.H."/>
            <person name="Shin Y.K."/>
            <person name="Lee J.S."/>
        </authorList>
    </citation>
    <scope>NUCLEOTIDE SEQUENCE</scope>
    <source>
        <strain evidence="8">N237</strain>
    </source>
</reference>
<feature type="transmembrane region" description="Helical" evidence="6">
    <location>
        <begin position="69"/>
        <end position="88"/>
    </location>
</feature>
<feature type="transmembrane region" description="Helical" evidence="6">
    <location>
        <begin position="226"/>
        <end position="249"/>
    </location>
</feature>
<dbReference type="Pfam" id="PF12698">
    <property type="entry name" value="ABC2_membrane_3"/>
    <property type="match status" value="1"/>
</dbReference>
<reference evidence="8" key="2">
    <citation type="submission" date="2022-05" db="EMBL/GenBank/DDBJ databases">
        <authorList>
            <person name="Kim J.-S."/>
            <person name="Lee K."/>
            <person name="Suh M."/>
            <person name="Eom M."/>
            <person name="Kim J.-S."/>
            <person name="Kim D.-S."/>
            <person name="Ko S.-H."/>
            <person name="Shin Y."/>
            <person name="Lee J.-S."/>
        </authorList>
    </citation>
    <scope>NUCLEOTIDE SEQUENCE</scope>
    <source>
        <strain evidence="8">N237</strain>
    </source>
</reference>
<protein>
    <submittedName>
        <fullName evidence="8">ABC transporter permease</fullName>
    </submittedName>
</protein>
<name>A0ABY4R478_9ACTN</name>
<accession>A0ABY4R478</accession>
<evidence type="ECO:0000313" key="8">
    <source>
        <dbReference type="EMBL" id="UQX90187.1"/>
    </source>
</evidence>
<evidence type="ECO:0000256" key="3">
    <source>
        <dbReference type="ARBA" id="ARBA00022989"/>
    </source>
</evidence>
<organism evidence="8 9">
    <name type="scientific">Jatrophihabitans telluris</name>
    <dbReference type="NCBI Taxonomy" id="2038343"/>
    <lineage>
        <taxon>Bacteria</taxon>
        <taxon>Bacillati</taxon>
        <taxon>Actinomycetota</taxon>
        <taxon>Actinomycetes</taxon>
        <taxon>Jatrophihabitantales</taxon>
        <taxon>Jatrophihabitantaceae</taxon>
        <taxon>Jatrophihabitans</taxon>
    </lineage>
</organism>
<feature type="domain" description="ABC-2 type transporter transmembrane" evidence="7">
    <location>
        <begin position="63"/>
        <end position="245"/>
    </location>
</feature>
<dbReference type="InterPro" id="IPR013525">
    <property type="entry name" value="ABC2_TM"/>
</dbReference>
<evidence type="ECO:0000256" key="4">
    <source>
        <dbReference type="ARBA" id="ARBA00023136"/>
    </source>
</evidence>
<feature type="transmembrane region" description="Helical" evidence="6">
    <location>
        <begin position="109"/>
        <end position="137"/>
    </location>
</feature>
<gene>
    <name evidence="8" type="ORF">M6D93_09350</name>
</gene>
<dbReference type="EMBL" id="CP097332">
    <property type="protein sequence ID" value="UQX90187.1"/>
    <property type="molecule type" value="Genomic_DNA"/>
</dbReference>
<dbReference type="Proteomes" id="UP001056336">
    <property type="component" value="Chromosome"/>
</dbReference>
<keyword evidence="2 6" id="KW-0812">Transmembrane</keyword>
<comment type="subcellular location">
    <subcellularLocation>
        <location evidence="1">Membrane</location>
        <topology evidence="1">Multi-pass membrane protein</topology>
    </subcellularLocation>
</comment>
<evidence type="ECO:0000259" key="7">
    <source>
        <dbReference type="Pfam" id="PF12698"/>
    </source>
</evidence>
<evidence type="ECO:0000256" key="1">
    <source>
        <dbReference type="ARBA" id="ARBA00004141"/>
    </source>
</evidence>
<evidence type="ECO:0000256" key="6">
    <source>
        <dbReference type="SAM" id="Phobius"/>
    </source>
</evidence>
<evidence type="ECO:0000256" key="5">
    <source>
        <dbReference type="ARBA" id="ARBA00023251"/>
    </source>
</evidence>
<feature type="transmembrane region" description="Helical" evidence="6">
    <location>
        <begin position="35"/>
        <end position="57"/>
    </location>
</feature>
<evidence type="ECO:0000256" key="2">
    <source>
        <dbReference type="ARBA" id="ARBA00022692"/>
    </source>
</evidence>
<feature type="transmembrane region" description="Helical" evidence="6">
    <location>
        <begin position="171"/>
        <end position="193"/>
    </location>
</feature>